<dbReference type="PROSITE" id="PS50082">
    <property type="entry name" value="WD_REPEATS_2"/>
    <property type="match status" value="1"/>
</dbReference>
<comment type="caution">
    <text evidence="4">The sequence shown here is derived from an EMBL/GenBank/DDBJ whole genome shotgun (WGS) entry which is preliminary data.</text>
</comment>
<sequence>MPASDLEIIVGTYEEFLLGYKVLKKENDKFHLVQSFADHSHRASIRSVCAKGKYLASGSADESITLYDMKNRKECGILVQHNGMVNCMLFSPNGSHLLSGSEDGSIAIFRTGSWQLEKLFPKAHKGEVHPTGKLALTVGTDATLRTWNLVKGRQAYATNLGKNRTGNGRAVTNILWSPDGNSYVLTIGAELNVYDVATAGIVYTIKLDKKISSVCFTKDTELAIGDEGGGISFYSVSEKKQLFVVEAHNNSRVKCLSCVTVGGKKFLVSTSSAGEIKLWKCKVGKLKQICSTNSDCRITCLVVLVANSDESTLNTEIKEEITEINNTSNEVKSDKSKRKRRNSEENPDVKKLKTTQDIENKGIKSSKKSVSEVVCTRGQKWVVEDL</sequence>
<evidence type="ECO:0000256" key="2">
    <source>
        <dbReference type="PROSITE-ProRule" id="PRU00221"/>
    </source>
</evidence>
<evidence type="ECO:0000256" key="3">
    <source>
        <dbReference type="SAM" id="MobiDB-lite"/>
    </source>
</evidence>
<evidence type="ECO:0000313" key="4">
    <source>
        <dbReference type="EMBL" id="KAJ9589507.1"/>
    </source>
</evidence>
<dbReference type="InterPro" id="IPR036322">
    <property type="entry name" value="WD40_repeat_dom_sf"/>
</dbReference>
<comment type="function">
    <text evidence="1">Negatively regulates the PAK1 kinase. PAK1 is a member of the PAK kinase family, which has been shown to play a positive role in the regulation of signaling pathways involving MAPK8 and RELA. PAK1 exists as an inactive homodimer, which is activated by binding of small GTPases such as CDC42 to an N-terminal regulatory domain. PAK1IP1 also binds to the N-terminus of PAK1, and inhibits the specific activation of PAK1 by CDC42. May be involved in ribosomal large subunit assembly.</text>
</comment>
<feature type="repeat" description="WD" evidence="2">
    <location>
        <begin position="78"/>
        <end position="109"/>
    </location>
</feature>
<dbReference type="Gene3D" id="2.130.10.10">
    <property type="entry name" value="YVTN repeat-like/Quinoprotein amine dehydrogenase"/>
    <property type="match status" value="2"/>
</dbReference>
<keyword evidence="2" id="KW-0853">WD repeat</keyword>
<dbReference type="InterPro" id="IPR001680">
    <property type="entry name" value="WD40_rpt"/>
</dbReference>
<dbReference type="SMART" id="SM00320">
    <property type="entry name" value="WD40"/>
    <property type="match status" value="6"/>
</dbReference>
<evidence type="ECO:0008006" key="6">
    <source>
        <dbReference type="Google" id="ProtNLM"/>
    </source>
</evidence>
<keyword evidence="5" id="KW-1185">Reference proteome</keyword>
<gene>
    <name evidence="4" type="ORF">L9F63_017292</name>
</gene>
<dbReference type="SUPFAM" id="SSF50978">
    <property type="entry name" value="WD40 repeat-like"/>
    <property type="match status" value="1"/>
</dbReference>
<evidence type="ECO:0000313" key="5">
    <source>
        <dbReference type="Proteomes" id="UP001233999"/>
    </source>
</evidence>
<dbReference type="Pfam" id="PF00400">
    <property type="entry name" value="WD40"/>
    <property type="match status" value="2"/>
</dbReference>
<dbReference type="AlphaFoldDB" id="A0AAD7ZZA7"/>
<accession>A0AAD7ZZA7</accession>
<name>A0AAD7ZZA7_DIPPU</name>
<dbReference type="InterPro" id="IPR015943">
    <property type="entry name" value="WD40/YVTN_repeat-like_dom_sf"/>
</dbReference>
<dbReference type="PANTHER" id="PTHR44675:SF1">
    <property type="entry name" value="P21-ACTIVATED PROTEIN KINASE-INTERACTING PROTEIN 1"/>
    <property type="match status" value="1"/>
</dbReference>
<dbReference type="EMBL" id="JASPKZ010004936">
    <property type="protein sequence ID" value="KAJ9589507.1"/>
    <property type="molecule type" value="Genomic_DNA"/>
</dbReference>
<feature type="region of interest" description="Disordered" evidence="3">
    <location>
        <begin position="327"/>
        <end position="357"/>
    </location>
</feature>
<organism evidence="4 5">
    <name type="scientific">Diploptera punctata</name>
    <name type="common">Pacific beetle cockroach</name>
    <dbReference type="NCBI Taxonomy" id="6984"/>
    <lineage>
        <taxon>Eukaryota</taxon>
        <taxon>Metazoa</taxon>
        <taxon>Ecdysozoa</taxon>
        <taxon>Arthropoda</taxon>
        <taxon>Hexapoda</taxon>
        <taxon>Insecta</taxon>
        <taxon>Pterygota</taxon>
        <taxon>Neoptera</taxon>
        <taxon>Polyneoptera</taxon>
        <taxon>Dictyoptera</taxon>
        <taxon>Blattodea</taxon>
        <taxon>Blaberoidea</taxon>
        <taxon>Blaberidae</taxon>
        <taxon>Diplopterinae</taxon>
        <taxon>Diploptera</taxon>
    </lineage>
</organism>
<proteinExistence type="predicted"/>
<feature type="compositionally biased region" description="Basic and acidic residues" evidence="3">
    <location>
        <begin position="342"/>
        <end position="357"/>
    </location>
</feature>
<dbReference type="PANTHER" id="PTHR44675">
    <property type="entry name" value="PAK1 INTERACTING PROTEIN 1"/>
    <property type="match status" value="1"/>
</dbReference>
<reference evidence="4" key="1">
    <citation type="journal article" date="2023" name="IScience">
        <title>Live-bearing cockroach genome reveals convergent evolutionary mechanisms linked to viviparity in insects and beyond.</title>
        <authorList>
            <person name="Fouks B."/>
            <person name="Harrison M.C."/>
            <person name="Mikhailova A.A."/>
            <person name="Marchal E."/>
            <person name="English S."/>
            <person name="Carruthers M."/>
            <person name="Jennings E.C."/>
            <person name="Chiamaka E.L."/>
            <person name="Frigard R.A."/>
            <person name="Pippel M."/>
            <person name="Attardo G.M."/>
            <person name="Benoit J.B."/>
            <person name="Bornberg-Bauer E."/>
            <person name="Tobe S.S."/>
        </authorList>
    </citation>
    <scope>NUCLEOTIDE SEQUENCE</scope>
    <source>
        <strain evidence="4">Stay&amp;Tobe</strain>
    </source>
</reference>
<dbReference type="Proteomes" id="UP001233999">
    <property type="component" value="Unassembled WGS sequence"/>
</dbReference>
<dbReference type="PROSITE" id="PS50294">
    <property type="entry name" value="WD_REPEATS_REGION"/>
    <property type="match status" value="1"/>
</dbReference>
<evidence type="ECO:0000256" key="1">
    <source>
        <dbReference type="ARBA" id="ARBA00045213"/>
    </source>
</evidence>
<dbReference type="InterPro" id="IPR051959">
    <property type="entry name" value="PAK1-Kinase_Regulator"/>
</dbReference>
<protein>
    <recommendedName>
        <fullName evidence="6">P21-activated protein kinase-interacting protein 1-like</fullName>
    </recommendedName>
</protein>
<reference evidence="4" key="2">
    <citation type="submission" date="2023-05" db="EMBL/GenBank/DDBJ databases">
        <authorList>
            <person name="Fouks B."/>
        </authorList>
    </citation>
    <scope>NUCLEOTIDE SEQUENCE</scope>
    <source>
        <strain evidence="4">Stay&amp;Tobe</strain>
        <tissue evidence="4">Testes</tissue>
    </source>
</reference>